<dbReference type="EMBL" id="CP107020">
    <property type="protein sequence ID" value="UYG16412.1"/>
    <property type="molecule type" value="Genomic_DNA"/>
</dbReference>
<proteinExistence type="predicted"/>
<dbReference type="PANTHER" id="PTHR46623">
    <property type="entry name" value="CARBOXYMETHYLENEBUTENOLIDASE-RELATED"/>
    <property type="match status" value="1"/>
</dbReference>
<reference evidence="2" key="1">
    <citation type="submission" date="2022-10" db="EMBL/GenBank/DDBJ databases">
        <title>Whole-Genome Sequencing of Brachybacterium huguangmaarense BRM-3, Isolated from Betula schmidtii.</title>
        <authorList>
            <person name="Haam D."/>
        </authorList>
    </citation>
    <scope>NUCLEOTIDE SEQUENCE</scope>
    <source>
        <strain evidence="2">BRM-3</strain>
    </source>
</reference>
<dbReference type="PANTHER" id="PTHR46623:SF6">
    <property type="entry name" value="ALPHA_BETA-HYDROLASES SUPERFAMILY PROTEIN"/>
    <property type="match status" value="1"/>
</dbReference>
<sequence length="191" mass="20102">MSSLTLFHHVRGLTPGVRELAERLRAAGHEVRTPDLFDGRTFASIEEGFTHVQSLGFDAVTARGVAAFAEHPTDAVGGLSLGAMPAQTVLQTVPGVRAGILLHAFIDPEQLDGTLPAGVPVHVHGAAEDPFFVEEGDLDAARAWSAAHPEVVVAVHPGSGHLFTDSSTEDFDPVETDAVVADMTTLLDRIG</sequence>
<dbReference type="GO" id="GO:0016787">
    <property type="term" value="F:hydrolase activity"/>
    <property type="evidence" value="ECO:0007669"/>
    <property type="project" value="UniProtKB-KW"/>
</dbReference>
<dbReference type="InterPro" id="IPR029058">
    <property type="entry name" value="AB_hydrolase_fold"/>
</dbReference>
<keyword evidence="3" id="KW-1185">Reference proteome</keyword>
<name>A0ABY6FZX3_9MICO</name>
<evidence type="ECO:0000313" key="2">
    <source>
        <dbReference type="EMBL" id="UYG16412.1"/>
    </source>
</evidence>
<evidence type="ECO:0000313" key="3">
    <source>
        <dbReference type="Proteomes" id="UP001164305"/>
    </source>
</evidence>
<dbReference type="RefSeq" id="WP_263593625.1">
    <property type="nucleotide sequence ID" value="NZ_CP107020.1"/>
</dbReference>
<dbReference type="InterPro" id="IPR051049">
    <property type="entry name" value="Dienelactone_hydrolase-like"/>
</dbReference>
<evidence type="ECO:0000259" key="1">
    <source>
        <dbReference type="Pfam" id="PF01738"/>
    </source>
</evidence>
<dbReference type="SUPFAM" id="SSF53474">
    <property type="entry name" value="alpha/beta-Hydrolases"/>
    <property type="match status" value="1"/>
</dbReference>
<dbReference type="Proteomes" id="UP001164305">
    <property type="component" value="Chromosome"/>
</dbReference>
<dbReference type="InterPro" id="IPR002925">
    <property type="entry name" value="Dienelactn_hydro"/>
</dbReference>
<accession>A0ABY6FZX3</accession>
<gene>
    <name evidence="2" type="ORF">BRM3_12485</name>
</gene>
<dbReference type="Pfam" id="PF01738">
    <property type="entry name" value="DLH"/>
    <property type="match status" value="1"/>
</dbReference>
<keyword evidence="2" id="KW-0378">Hydrolase</keyword>
<protein>
    <submittedName>
        <fullName evidence="2">Dienelactone hydrolase family protein</fullName>
    </submittedName>
</protein>
<feature type="domain" description="Dienelactone hydrolase" evidence="1">
    <location>
        <begin position="6"/>
        <end position="188"/>
    </location>
</feature>
<dbReference type="Gene3D" id="3.40.50.1820">
    <property type="entry name" value="alpha/beta hydrolase"/>
    <property type="match status" value="1"/>
</dbReference>
<organism evidence="2 3">
    <name type="scientific">Brachybacterium huguangmaarense</name>
    <dbReference type="NCBI Taxonomy" id="1652028"/>
    <lineage>
        <taxon>Bacteria</taxon>
        <taxon>Bacillati</taxon>
        <taxon>Actinomycetota</taxon>
        <taxon>Actinomycetes</taxon>
        <taxon>Micrococcales</taxon>
        <taxon>Dermabacteraceae</taxon>
        <taxon>Brachybacterium</taxon>
    </lineage>
</organism>